<dbReference type="SUPFAM" id="SSF82895">
    <property type="entry name" value="TSP-1 type 1 repeat"/>
    <property type="match status" value="1"/>
</dbReference>
<evidence type="ECO:0000256" key="3">
    <source>
        <dbReference type="ARBA" id="ARBA00023180"/>
    </source>
</evidence>
<keyword evidence="1" id="KW-0732">Signal</keyword>
<dbReference type="InterPro" id="IPR000884">
    <property type="entry name" value="TSP1_rpt"/>
</dbReference>
<accession>A0AAV3ZUQ6</accession>
<evidence type="ECO:0000313" key="5">
    <source>
        <dbReference type="EMBL" id="GFN99574.1"/>
    </source>
</evidence>
<sequence>MLRILASTLLYAKNDDTSEVFGATVESWFYTRRSNLVGEWEEWTECDNPCGYGTRRRIRTVNVHPDNGGNNCPVLKQRRACVGYKKQVCFKNLLGEQEEEKADGAGDRSSSLHRLPNLSRDVNELHSSICETGKTQVPGENGILKGFLTKTCAYLKAESANVV</sequence>
<reference evidence="5 6" key="1">
    <citation type="journal article" date="2021" name="Elife">
        <title>Chloroplast acquisition without the gene transfer in kleptoplastic sea slugs, Plakobranchus ocellatus.</title>
        <authorList>
            <person name="Maeda T."/>
            <person name="Takahashi S."/>
            <person name="Yoshida T."/>
            <person name="Shimamura S."/>
            <person name="Takaki Y."/>
            <person name="Nagai Y."/>
            <person name="Toyoda A."/>
            <person name="Suzuki Y."/>
            <person name="Arimoto A."/>
            <person name="Ishii H."/>
            <person name="Satoh N."/>
            <person name="Nishiyama T."/>
            <person name="Hasebe M."/>
            <person name="Maruyama T."/>
            <person name="Minagawa J."/>
            <person name="Obokata J."/>
            <person name="Shigenobu S."/>
        </authorList>
    </citation>
    <scope>NUCLEOTIDE SEQUENCE [LARGE SCALE GENOMIC DNA]</scope>
</reference>
<dbReference type="InterPro" id="IPR044004">
    <property type="entry name" value="TSP1_spondin_dom"/>
</dbReference>
<dbReference type="Pfam" id="PF19028">
    <property type="entry name" value="TSP1_spondin"/>
    <property type="match status" value="1"/>
</dbReference>
<proteinExistence type="predicted"/>
<name>A0AAV3ZUQ6_9GAST</name>
<dbReference type="AlphaFoldDB" id="A0AAV3ZUQ6"/>
<dbReference type="Proteomes" id="UP000735302">
    <property type="component" value="Unassembled WGS sequence"/>
</dbReference>
<dbReference type="PANTHER" id="PTHR20920">
    <property type="entry name" value="RPE-SPONDIN"/>
    <property type="match status" value="1"/>
</dbReference>
<evidence type="ECO:0000259" key="4">
    <source>
        <dbReference type="Pfam" id="PF19028"/>
    </source>
</evidence>
<organism evidence="5 6">
    <name type="scientific">Plakobranchus ocellatus</name>
    <dbReference type="NCBI Taxonomy" id="259542"/>
    <lineage>
        <taxon>Eukaryota</taxon>
        <taxon>Metazoa</taxon>
        <taxon>Spiralia</taxon>
        <taxon>Lophotrochozoa</taxon>
        <taxon>Mollusca</taxon>
        <taxon>Gastropoda</taxon>
        <taxon>Heterobranchia</taxon>
        <taxon>Euthyneura</taxon>
        <taxon>Panpulmonata</taxon>
        <taxon>Sacoglossa</taxon>
        <taxon>Placobranchoidea</taxon>
        <taxon>Plakobranchidae</taxon>
        <taxon>Plakobranchus</taxon>
    </lineage>
</organism>
<dbReference type="PROSITE" id="PS50092">
    <property type="entry name" value="TSP1"/>
    <property type="match status" value="1"/>
</dbReference>
<dbReference type="InterPro" id="IPR039942">
    <property type="entry name" value="SBSPO"/>
</dbReference>
<dbReference type="Gene3D" id="2.20.100.10">
    <property type="entry name" value="Thrombospondin type-1 (TSP1) repeat"/>
    <property type="match status" value="1"/>
</dbReference>
<dbReference type="InterPro" id="IPR036383">
    <property type="entry name" value="TSP1_rpt_sf"/>
</dbReference>
<evidence type="ECO:0000256" key="1">
    <source>
        <dbReference type="ARBA" id="ARBA00022729"/>
    </source>
</evidence>
<dbReference type="PANTHER" id="PTHR20920:SF5">
    <property type="entry name" value="SMB DOMAIN-CONTAINING PROTEIN"/>
    <property type="match status" value="1"/>
</dbReference>
<protein>
    <submittedName>
        <fullName evidence="5">Somatomedin-b and thrombospondin type-1 domain-containing protein</fullName>
    </submittedName>
</protein>
<evidence type="ECO:0000256" key="2">
    <source>
        <dbReference type="ARBA" id="ARBA00023157"/>
    </source>
</evidence>
<evidence type="ECO:0000313" key="6">
    <source>
        <dbReference type="Proteomes" id="UP000735302"/>
    </source>
</evidence>
<comment type="caution">
    <text evidence="5">The sequence shown here is derived from an EMBL/GenBank/DDBJ whole genome shotgun (WGS) entry which is preliminary data.</text>
</comment>
<dbReference type="EMBL" id="BLXT01003003">
    <property type="protein sequence ID" value="GFN99574.1"/>
    <property type="molecule type" value="Genomic_DNA"/>
</dbReference>
<keyword evidence="6" id="KW-1185">Reference proteome</keyword>
<feature type="domain" description="Spondin-like TSP1" evidence="4">
    <location>
        <begin position="37"/>
        <end position="83"/>
    </location>
</feature>
<keyword evidence="3" id="KW-0325">Glycoprotein</keyword>
<keyword evidence="2" id="KW-1015">Disulfide bond</keyword>
<gene>
    <name evidence="5" type="ORF">PoB_002608000</name>
</gene>
<dbReference type="SMART" id="SM00209">
    <property type="entry name" value="TSP1"/>
    <property type="match status" value="1"/>
</dbReference>